<dbReference type="SMART" id="SM00849">
    <property type="entry name" value="Lactamase_B"/>
    <property type="match status" value="1"/>
</dbReference>
<dbReference type="InterPro" id="IPR001279">
    <property type="entry name" value="Metallo-B-lactamas"/>
</dbReference>
<sequence>MLKKLTNRVYYMDHVQETDRPALGLICGDSYSLIVDAGNSPAHAKEFLQKASELDIQPIKYVTITHWHWDHTFGMDAMGGLAISHRGTKKKLGYMKELKWDDASLDSRVEKGEETPFCRDMIKAEMPTRHGLKLMTPDIIFDDKIEIDLGGITCVVQHVGGGHAEDSSIIYVPEEKVLFLGDCLCEDYHSGPPSYDHNEFKKLIDKIKHYDADHYVTSHHVPETHEEFWGYFQDLAEIGDIVREELSFEKALEKLRVIRQSEPDEDQKGSILSFVNGNEKRANKKAVTGETAASLQE</sequence>
<dbReference type="Pfam" id="PF00753">
    <property type="entry name" value="Lactamase_B"/>
    <property type="match status" value="1"/>
</dbReference>
<keyword evidence="3" id="KW-1185">Reference proteome</keyword>
<protein>
    <submittedName>
        <fullName evidence="2">MBL fold metallo-hydrolase</fullName>
    </submittedName>
</protein>
<dbReference type="InterPro" id="IPR050855">
    <property type="entry name" value="NDM-1-like"/>
</dbReference>
<accession>A0ABU6MMA0</accession>
<dbReference type="Gene3D" id="3.60.15.10">
    <property type="entry name" value="Ribonuclease Z/Hydroxyacylglutathione hydrolase-like"/>
    <property type="match status" value="1"/>
</dbReference>
<dbReference type="SUPFAM" id="SSF56281">
    <property type="entry name" value="Metallo-hydrolase/oxidoreductase"/>
    <property type="match status" value="1"/>
</dbReference>
<evidence type="ECO:0000313" key="2">
    <source>
        <dbReference type="EMBL" id="MED1205812.1"/>
    </source>
</evidence>
<dbReference type="Proteomes" id="UP001341444">
    <property type="component" value="Unassembled WGS sequence"/>
</dbReference>
<dbReference type="PANTHER" id="PTHR42951:SF4">
    <property type="entry name" value="ACYL-COENZYME A THIOESTERASE MBLAC2"/>
    <property type="match status" value="1"/>
</dbReference>
<organism evidence="2 3">
    <name type="scientific">Heyndrickxia acidicola</name>
    <dbReference type="NCBI Taxonomy" id="209389"/>
    <lineage>
        <taxon>Bacteria</taxon>
        <taxon>Bacillati</taxon>
        <taxon>Bacillota</taxon>
        <taxon>Bacilli</taxon>
        <taxon>Bacillales</taxon>
        <taxon>Bacillaceae</taxon>
        <taxon>Heyndrickxia</taxon>
    </lineage>
</organism>
<evidence type="ECO:0000259" key="1">
    <source>
        <dbReference type="SMART" id="SM00849"/>
    </source>
</evidence>
<dbReference type="CDD" id="cd16282">
    <property type="entry name" value="metallo-hydrolase-like_MBL-fold"/>
    <property type="match status" value="1"/>
</dbReference>
<reference evidence="2 3" key="1">
    <citation type="submission" date="2023-03" db="EMBL/GenBank/DDBJ databases">
        <title>Bacillus Genome Sequencing.</title>
        <authorList>
            <person name="Dunlap C."/>
        </authorList>
    </citation>
    <scope>NUCLEOTIDE SEQUENCE [LARGE SCALE GENOMIC DNA]</scope>
    <source>
        <strain evidence="2 3">B-23453</strain>
    </source>
</reference>
<dbReference type="InterPro" id="IPR036866">
    <property type="entry name" value="RibonucZ/Hydroxyglut_hydro"/>
</dbReference>
<proteinExistence type="predicted"/>
<name>A0ABU6MMA0_9BACI</name>
<dbReference type="RefSeq" id="WP_066264096.1">
    <property type="nucleotide sequence ID" value="NZ_JARMAB010000040.1"/>
</dbReference>
<feature type="domain" description="Metallo-beta-lactamase" evidence="1">
    <location>
        <begin position="20"/>
        <end position="219"/>
    </location>
</feature>
<comment type="caution">
    <text evidence="2">The sequence shown here is derived from an EMBL/GenBank/DDBJ whole genome shotgun (WGS) entry which is preliminary data.</text>
</comment>
<gene>
    <name evidence="2" type="ORF">P4T90_22515</name>
</gene>
<evidence type="ECO:0000313" key="3">
    <source>
        <dbReference type="Proteomes" id="UP001341444"/>
    </source>
</evidence>
<dbReference type="EMBL" id="JARMAB010000040">
    <property type="protein sequence ID" value="MED1205812.1"/>
    <property type="molecule type" value="Genomic_DNA"/>
</dbReference>
<dbReference type="PANTHER" id="PTHR42951">
    <property type="entry name" value="METALLO-BETA-LACTAMASE DOMAIN-CONTAINING"/>
    <property type="match status" value="1"/>
</dbReference>